<dbReference type="PANTHER" id="PTHR35006">
    <property type="entry name" value="GLYOXALASE FAMILY PROTEIN (AFU_ORTHOLOGUE AFUA_5G14830)"/>
    <property type="match status" value="1"/>
</dbReference>
<evidence type="ECO:0000313" key="2">
    <source>
        <dbReference type="EMBL" id="NJB88020.1"/>
    </source>
</evidence>
<keyword evidence="2" id="KW-0456">Lyase</keyword>
<accession>A0A7X5XMW5</accession>
<proteinExistence type="predicted"/>
<name>A0A7X5XMW5_9SPHN</name>
<dbReference type="InterPro" id="IPR004360">
    <property type="entry name" value="Glyas_Fos-R_dOase_dom"/>
</dbReference>
<dbReference type="CDD" id="cd07262">
    <property type="entry name" value="VOC_like"/>
    <property type="match status" value="1"/>
</dbReference>
<dbReference type="Gene3D" id="3.10.180.10">
    <property type="entry name" value="2,3-Dihydroxybiphenyl 1,2-Dioxygenase, domain 1"/>
    <property type="match status" value="1"/>
</dbReference>
<dbReference type="InterPro" id="IPR037523">
    <property type="entry name" value="VOC_core"/>
</dbReference>
<protein>
    <submittedName>
        <fullName evidence="2">Catechol 2,3-dioxygenase-like lactoylglutathione lyase family enzyme</fullName>
    </submittedName>
</protein>
<dbReference type="PANTHER" id="PTHR35006:SF1">
    <property type="entry name" value="BLL2941 PROTEIN"/>
    <property type="match status" value="1"/>
</dbReference>
<dbReference type="SUPFAM" id="SSF54593">
    <property type="entry name" value="Glyoxalase/Bleomycin resistance protein/Dihydroxybiphenyl dioxygenase"/>
    <property type="match status" value="1"/>
</dbReference>
<dbReference type="Pfam" id="PF00903">
    <property type="entry name" value="Glyoxalase"/>
    <property type="match status" value="1"/>
</dbReference>
<dbReference type="EMBL" id="JAATIT010000001">
    <property type="protein sequence ID" value="NJB88020.1"/>
    <property type="molecule type" value="Genomic_DNA"/>
</dbReference>
<keyword evidence="2" id="KW-0223">Dioxygenase</keyword>
<organism evidence="2 3">
    <name type="scientific">Sphingopyxis italica</name>
    <dbReference type="NCBI Taxonomy" id="1129133"/>
    <lineage>
        <taxon>Bacteria</taxon>
        <taxon>Pseudomonadati</taxon>
        <taxon>Pseudomonadota</taxon>
        <taxon>Alphaproteobacteria</taxon>
        <taxon>Sphingomonadales</taxon>
        <taxon>Sphingomonadaceae</taxon>
        <taxon>Sphingopyxis</taxon>
    </lineage>
</organism>
<keyword evidence="3" id="KW-1185">Reference proteome</keyword>
<reference evidence="2 3" key="1">
    <citation type="submission" date="2020-03" db="EMBL/GenBank/DDBJ databases">
        <title>Genomic Encyclopedia of Type Strains, Phase IV (KMG-IV): sequencing the most valuable type-strain genomes for metagenomic binning, comparative biology and taxonomic classification.</title>
        <authorList>
            <person name="Goeker M."/>
        </authorList>
    </citation>
    <scope>NUCLEOTIDE SEQUENCE [LARGE SCALE GENOMIC DNA]</scope>
    <source>
        <strain evidence="2 3">DSM 25229</strain>
    </source>
</reference>
<gene>
    <name evidence="2" type="ORF">GGR90_000172</name>
</gene>
<dbReference type="RefSeq" id="WP_167918566.1">
    <property type="nucleotide sequence ID" value="NZ_JAATIT010000001.1"/>
</dbReference>
<dbReference type="AlphaFoldDB" id="A0A7X5XMW5"/>
<dbReference type="GO" id="GO:0051213">
    <property type="term" value="F:dioxygenase activity"/>
    <property type="evidence" value="ECO:0007669"/>
    <property type="project" value="UniProtKB-KW"/>
</dbReference>
<dbReference type="Proteomes" id="UP000535078">
    <property type="component" value="Unassembled WGS sequence"/>
</dbReference>
<sequence>MFSHVALGSNDIAASKRFYDAVLGVFGAPEGVIDERGRLIYMHAGGRLILTHPVNGETAACGNGHTLGFLAPSTDAVDAWHAAGVANGGTTAENPPGIRHATEGRTVYLAYLRDPAGNKLCATHKISG</sequence>
<feature type="domain" description="VOC" evidence="1">
    <location>
        <begin position="1"/>
        <end position="125"/>
    </location>
</feature>
<evidence type="ECO:0000259" key="1">
    <source>
        <dbReference type="PROSITE" id="PS51819"/>
    </source>
</evidence>
<comment type="caution">
    <text evidence="2">The sequence shown here is derived from an EMBL/GenBank/DDBJ whole genome shotgun (WGS) entry which is preliminary data.</text>
</comment>
<evidence type="ECO:0000313" key="3">
    <source>
        <dbReference type="Proteomes" id="UP000535078"/>
    </source>
</evidence>
<keyword evidence="2" id="KW-0560">Oxidoreductase</keyword>
<dbReference type="PROSITE" id="PS51819">
    <property type="entry name" value="VOC"/>
    <property type="match status" value="1"/>
</dbReference>
<dbReference type="InterPro" id="IPR029068">
    <property type="entry name" value="Glyas_Bleomycin-R_OHBP_Dase"/>
</dbReference>
<dbReference type="GO" id="GO:0016829">
    <property type="term" value="F:lyase activity"/>
    <property type="evidence" value="ECO:0007669"/>
    <property type="project" value="UniProtKB-KW"/>
</dbReference>